<protein>
    <submittedName>
        <fullName evidence="2">Uncharacterized protein</fullName>
    </submittedName>
</protein>
<evidence type="ECO:0000313" key="3">
    <source>
        <dbReference type="Proteomes" id="UP000242188"/>
    </source>
</evidence>
<dbReference type="OrthoDB" id="10255522at2759"/>
<comment type="caution">
    <text evidence="2">The sequence shown here is derived from an EMBL/GenBank/DDBJ whole genome shotgun (WGS) entry which is preliminary data.</text>
</comment>
<keyword evidence="3" id="KW-1185">Reference proteome</keyword>
<gene>
    <name evidence="2" type="ORF">KP79_PYT00149</name>
</gene>
<sequence>MICFTICISNPLTFHVQKEETQGELDKVQRENEENGKDKSQLETERKSILDKTRSLKGTIDEMSSTTEGLQRGIDRLIGELVKKDEQSLLEESRRFKRKVLVMKLLRTSQSGMGKTMVDMVTKELKRQLGRRPDSRSFDFSIVLHETSTDVSKGPLFVVCLSSKVGKNIPDALEGPKGGRDVYMIVLHHTTKESLSTLTPNSLRATGSELRQLGGIIDMVFSSDIGLCECDFNITAVDKIITVLKKF</sequence>
<dbReference type="EMBL" id="NEDP02000411">
    <property type="protein sequence ID" value="OWF55974.1"/>
    <property type="molecule type" value="Genomic_DNA"/>
</dbReference>
<dbReference type="Proteomes" id="UP000242188">
    <property type="component" value="Unassembled WGS sequence"/>
</dbReference>
<name>A0A210R4Y3_MIZYE</name>
<proteinExistence type="predicted"/>
<feature type="region of interest" description="Disordered" evidence="1">
    <location>
        <begin position="20"/>
        <end position="48"/>
    </location>
</feature>
<organism evidence="2 3">
    <name type="scientific">Mizuhopecten yessoensis</name>
    <name type="common">Japanese scallop</name>
    <name type="synonym">Patinopecten yessoensis</name>
    <dbReference type="NCBI Taxonomy" id="6573"/>
    <lineage>
        <taxon>Eukaryota</taxon>
        <taxon>Metazoa</taxon>
        <taxon>Spiralia</taxon>
        <taxon>Lophotrochozoa</taxon>
        <taxon>Mollusca</taxon>
        <taxon>Bivalvia</taxon>
        <taxon>Autobranchia</taxon>
        <taxon>Pteriomorphia</taxon>
        <taxon>Pectinida</taxon>
        <taxon>Pectinoidea</taxon>
        <taxon>Pectinidae</taxon>
        <taxon>Mizuhopecten</taxon>
    </lineage>
</organism>
<evidence type="ECO:0000256" key="1">
    <source>
        <dbReference type="SAM" id="MobiDB-lite"/>
    </source>
</evidence>
<accession>A0A210R4Y3</accession>
<dbReference type="AlphaFoldDB" id="A0A210R4Y3"/>
<reference evidence="2 3" key="1">
    <citation type="journal article" date="2017" name="Nat. Ecol. Evol.">
        <title>Scallop genome provides insights into evolution of bilaterian karyotype and development.</title>
        <authorList>
            <person name="Wang S."/>
            <person name="Zhang J."/>
            <person name="Jiao W."/>
            <person name="Li J."/>
            <person name="Xun X."/>
            <person name="Sun Y."/>
            <person name="Guo X."/>
            <person name="Huan P."/>
            <person name="Dong B."/>
            <person name="Zhang L."/>
            <person name="Hu X."/>
            <person name="Sun X."/>
            <person name="Wang J."/>
            <person name="Zhao C."/>
            <person name="Wang Y."/>
            <person name="Wang D."/>
            <person name="Huang X."/>
            <person name="Wang R."/>
            <person name="Lv J."/>
            <person name="Li Y."/>
            <person name="Zhang Z."/>
            <person name="Liu B."/>
            <person name="Lu W."/>
            <person name="Hui Y."/>
            <person name="Liang J."/>
            <person name="Zhou Z."/>
            <person name="Hou R."/>
            <person name="Li X."/>
            <person name="Liu Y."/>
            <person name="Li H."/>
            <person name="Ning X."/>
            <person name="Lin Y."/>
            <person name="Zhao L."/>
            <person name="Xing Q."/>
            <person name="Dou J."/>
            <person name="Li Y."/>
            <person name="Mao J."/>
            <person name="Guo H."/>
            <person name="Dou H."/>
            <person name="Li T."/>
            <person name="Mu C."/>
            <person name="Jiang W."/>
            <person name="Fu Q."/>
            <person name="Fu X."/>
            <person name="Miao Y."/>
            <person name="Liu J."/>
            <person name="Yu Q."/>
            <person name="Li R."/>
            <person name="Liao H."/>
            <person name="Li X."/>
            <person name="Kong Y."/>
            <person name="Jiang Z."/>
            <person name="Chourrout D."/>
            <person name="Li R."/>
            <person name="Bao Z."/>
        </authorList>
    </citation>
    <scope>NUCLEOTIDE SEQUENCE [LARGE SCALE GENOMIC DNA]</scope>
    <source>
        <strain evidence="2 3">PY_sf001</strain>
    </source>
</reference>
<evidence type="ECO:0000313" key="2">
    <source>
        <dbReference type="EMBL" id="OWF55974.1"/>
    </source>
</evidence>